<comment type="similarity">
    <text evidence="1">Belongs to the SCO1/2 family.</text>
</comment>
<dbReference type="CDD" id="cd02968">
    <property type="entry name" value="SCO"/>
    <property type="match status" value="1"/>
</dbReference>
<evidence type="ECO:0000313" key="3">
    <source>
        <dbReference type="Proteomes" id="UP001580391"/>
    </source>
</evidence>
<dbReference type="Proteomes" id="UP001580391">
    <property type="component" value="Unassembled WGS sequence"/>
</dbReference>
<dbReference type="InterPro" id="IPR036249">
    <property type="entry name" value="Thioredoxin-like_sf"/>
</dbReference>
<evidence type="ECO:0000256" key="1">
    <source>
        <dbReference type="ARBA" id="ARBA00010996"/>
    </source>
</evidence>
<proteinExistence type="inferred from homology"/>
<reference evidence="2 3" key="1">
    <citation type="submission" date="2024-09" db="EMBL/GenBank/DDBJ databases">
        <title>Taxonomic and Genotyping Characterization of Leptospira Strains isolated from Multiple Sources in Colombia highlights the importance of intermediate species.</title>
        <authorList>
            <person name="Torres Higuera L."/>
            <person name="Rojas Tapias D."/>
            <person name="Jimenez Velasquez S."/>
            <person name="Renjifo Ibanez C."/>
        </authorList>
    </citation>
    <scope>NUCLEOTIDE SEQUENCE [LARGE SCALE GENOMIC DNA]</scope>
    <source>
        <strain evidence="2 3">Lep080</strain>
    </source>
</reference>
<dbReference type="SUPFAM" id="SSF52833">
    <property type="entry name" value="Thioredoxin-like"/>
    <property type="match status" value="1"/>
</dbReference>
<dbReference type="Gene3D" id="3.40.30.10">
    <property type="entry name" value="Glutaredoxin"/>
    <property type="match status" value="1"/>
</dbReference>
<keyword evidence="3" id="KW-1185">Reference proteome</keyword>
<organism evidence="2 3">
    <name type="scientific">Leptospira wolffii</name>
    <dbReference type="NCBI Taxonomy" id="409998"/>
    <lineage>
        <taxon>Bacteria</taxon>
        <taxon>Pseudomonadati</taxon>
        <taxon>Spirochaetota</taxon>
        <taxon>Spirochaetia</taxon>
        <taxon>Leptospirales</taxon>
        <taxon>Leptospiraceae</taxon>
        <taxon>Leptospira</taxon>
    </lineage>
</organism>
<dbReference type="RefSeq" id="WP_375516721.1">
    <property type="nucleotide sequence ID" value="NZ_JBHILI010000022.1"/>
</dbReference>
<dbReference type="InterPro" id="IPR003782">
    <property type="entry name" value="SCO1/SenC"/>
</dbReference>
<evidence type="ECO:0000313" key="2">
    <source>
        <dbReference type="EMBL" id="MFB5735836.1"/>
    </source>
</evidence>
<dbReference type="PANTHER" id="PTHR12151:SF25">
    <property type="entry name" value="LINALOOL DEHYDRATASE_ISOMERASE DOMAIN-CONTAINING PROTEIN"/>
    <property type="match status" value="1"/>
</dbReference>
<gene>
    <name evidence="2" type="ORF">ACE5IX_04915</name>
</gene>
<dbReference type="PANTHER" id="PTHR12151">
    <property type="entry name" value="ELECTRON TRANSPORT PROTIN SCO1/SENC FAMILY MEMBER"/>
    <property type="match status" value="1"/>
</dbReference>
<comment type="caution">
    <text evidence="2">The sequence shown here is derived from an EMBL/GenBank/DDBJ whole genome shotgun (WGS) entry which is preliminary data.</text>
</comment>
<sequence>MTLGTFKNILGLLLTIIPLAFFIPFEKSIVISAERQIPESILEAKGSAYNIKNLREILLGQNSVLYFGYLNCKTICSGSIGILKKILLSQPENNRLQLVFVTLDPERDRAEDLAKILQVEPTRFHLFSPENSLAAFSIAKEFGTPANKANSSEIEFNHRDAAFLINSNAKILGIIPELKSHWDRNPKLVSRSIIEIFN</sequence>
<dbReference type="EMBL" id="JBHILJ010000002">
    <property type="protein sequence ID" value="MFB5735836.1"/>
    <property type="molecule type" value="Genomic_DNA"/>
</dbReference>
<dbReference type="Pfam" id="PF02630">
    <property type="entry name" value="SCO1-SenC"/>
    <property type="match status" value="1"/>
</dbReference>
<name>A0ABV5BP05_9LEPT</name>
<accession>A0ABV5BP05</accession>
<protein>
    <submittedName>
        <fullName evidence="2">SCO family protein</fullName>
    </submittedName>
</protein>